<comment type="caution">
    <text evidence="12">The sequence shown here is derived from an EMBL/GenBank/DDBJ whole genome shotgun (WGS) entry which is preliminary data.</text>
</comment>
<dbReference type="InterPro" id="IPR008947">
    <property type="entry name" value="PLipase_C/P1_nuclease_dom_sf"/>
</dbReference>
<evidence type="ECO:0000313" key="13">
    <source>
        <dbReference type="Proteomes" id="UP000734854"/>
    </source>
</evidence>
<dbReference type="GO" id="GO:0006308">
    <property type="term" value="P:DNA catabolic process"/>
    <property type="evidence" value="ECO:0007669"/>
    <property type="project" value="InterPro"/>
</dbReference>
<keyword evidence="11" id="KW-0472">Membrane</keyword>
<gene>
    <name evidence="12" type="ORF">ZIOFF_009892</name>
</gene>
<dbReference type="Gene3D" id="1.10.575.10">
    <property type="entry name" value="P1 Nuclease"/>
    <property type="match status" value="1"/>
</dbReference>
<evidence type="ECO:0000256" key="8">
    <source>
        <dbReference type="ARBA" id="ARBA00022801"/>
    </source>
</evidence>
<keyword evidence="4" id="KW-0540">Nuclease</keyword>
<reference evidence="12 13" key="1">
    <citation type="submission" date="2020-08" db="EMBL/GenBank/DDBJ databases">
        <title>Plant Genome Project.</title>
        <authorList>
            <person name="Zhang R.-G."/>
        </authorList>
    </citation>
    <scope>NUCLEOTIDE SEQUENCE [LARGE SCALE GENOMIC DNA]</scope>
    <source>
        <tissue evidence="12">Rhizome</tissue>
    </source>
</reference>
<evidence type="ECO:0000256" key="3">
    <source>
        <dbReference type="ARBA" id="ARBA00012562"/>
    </source>
</evidence>
<dbReference type="SUPFAM" id="SSF48537">
    <property type="entry name" value="Phospholipase C/P1 nuclease"/>
    <property type="match status" value="1"/>
</dbReference>
<protein>
    <recommendedName>
        <fullName evidence="3">Aspergillus nuclease S1</fullName>
        <ecNumber evidence="3">3.1.30.1</ecNumber>
    </recommendedName>
</protein>
<dbReference type="Proteomes" id="UP000734854">
    <property type="component" value="Unassembled WGS sequence"/>
</dbReference>
<evidence type="ECO:0000313" key="12">
    <source>
        <dbReference type="EMBL" id="KAG6527763.1"/>
    </source>
</evidence>
<sequence length="706" mass="79569">MGKRAEELDIDNLLDEIPHLRHRGVLDRPDGAGFRIADELPTSVLHGDGGGCIWSEGVPSSLAERSLPLEETLLLQNLGAAWYASFFFLCFCFHYMPKRHNHQITEMGFYFNSHTLASFFLLLAFPAFTYGWGIVGHQIICQITQDRLSESAAAAVKELLPAYAENDLSTLCSWADTIKFRYHWSSELHYIDTPDDLCTYNYNRDCKDEDGVKGRCVSGAITNYTNQLLTYGSSADESQYNLTEALLFLSHLMGDIHQPLHVGFTSDRGGNTIPVRWFRRKSELHKVWDKDIIETAGDRFYDNVVEEFLNALKQNITGEWSDQVVKWEKCSNNKVACPDVYALFDGDGHQVPQDLVEKVGKVFETILWKRYETNEDMSIAQAIKLVEFEGLGELRSKDEEDEGLGELRSKDEEDEGIYVAVKKRRTSFGRRQLCRREISPSTPTVAAFSYRRQIPASRCLPELRGYLRYCRRRPCLLPQHVLPQATAVAFPSCQRHLSPSLPPPTAVGDAAASRSCLCHPRDSRHPTDSGLLLPAIAPRLCPAIKPGVAAKKRRTSFGHRQLCRREISPSTPTVTAFSYRRQITPVDISAGRRLPELRGYRRYCRRRPCLLPQHVLPQATTVAFPSCQRHLSPSLPPPAVVGDAAASRSRLCHPRDSRHPTDSGLLLPAIAPRLCPAIEPGYFIRHTIIMLVSHLHYPTCVLYAGL</sequence>
<keyword evidence="5" id="KW-0479">Metal-binding</keyword>
<keyword evidence="11" id="KW-0812">Transmembrane</keyword>
<keyword evidence="8" id="KW-0378">Hydrolase</keyword>
<evidence type="ECO:0000256" key="6">
    <source>
        <dbReference type="ARBA" id="ARBA00022729"/>
    </source>
</evidence>
<evidence type="ECO:0000256" key="4">
    <source>
        <dbReference type="ARBA" id="ARBA00022722"/>
    </source>
</evidence>
<dbReference type="AlphaFoldDB" id="A0A8J5LRR7"/>
<evidence type="ECO:0000256" key="5">
    <source>
        <dbReference type="ARBA" id="ARBA00022723"/>
    </source>
</evidence>
<dbReference type="CDD" id="cd11010">
    <property type="entry name" value="S1-P1_nuclease"/>
    <property type="match status" value="1"/>
</dbReference>
<name>A0A8J5LRR7_ZINOF</name>
<evidence type="ECO:0000256" key="9">
    <source>
        <dbReference type="ARBA" id="ARBA00023157"/>
    </source>
</evidence>
<proteinExistence type="inferred from homology"/>
<evidence type="ECO:0000256" key="1">
    <source>
        <dbReference type="ARBA" id="ARBA00000245"/>
    </source>
</evidence>
<dbReference type="GO" id="GO:0003676">
    <property type="term" value="F:nucleic acid binding"/>
    <property type="evidence" value="ECO:0007669"/>
    <property type="project" value="InterPro"/>
</dbReference>
<dbReference type="GO" id="GO:0004521">
    <property type="term" value="F:RNA endonuclease activity"/>
    <property type="evidence" value="ECO:0007669"/>
    <property type="project" value="UniProtKB-ARBA"/>
</dbReference>
<evidence type="ECO:0000256" key="7">
    <source>
        <dbReference type="ARBA" id="ARBA00022759"/>
    </source>
</evidence>
<keyword evidence="11" id="KW-1133">Transmembrane helix</keyword>
<dbReference type="PANTHER" id="PTHR33146:SF27">
    <property type="entry name" value="ENDONUCLEASE 2"/>
    <property type="match status" value="1"/>
</dbReference>
<accession>A0A8J5LRR7</accession>
<comment type="catalytic activity">
    <reaction evidence="1">
        <text>Endonucleolytic cleavage to 5'-phosphomononucleotide and 5'-phosphooligonucleotide end-products.</text>
        <dbReference type="EC" id="3.1.30.1"/>
    </reaction>
</comment>
<dbReference type="GO" id="GO:0046872">
    <property type="term" value="F:metal ion binding"/>
    <property type="evidence" value="ECO:0007669"/>
    <property type="project" value="UniProtKB-KW"/>
</dbReference>
<dbReference type="InterPro" id="IPR003154">
    <property type="entry name" value="S1/P1nuclease"/>
</dbReference>
<organism evidence="12 13">
    <name type="scientific">Zingiber officinale</name>
    <name type="common">Ginger</name>
    <name type="synonym">Amomum zingiber</name>
    <dbReference type="NCBI Taxonomy" id="94328"/>
    <lineage>
        <taxon>Eukaryota</taxon>
        <taxon>Viridiplantae</taxon>
        <taxon>Streptophyta</taxon>
        <taxon>Embryophyta</taxon>
        <taxon>Tracheophyta</taxon>
        <taxon>Spermatophyta</taxon>
        <taxon>Magnoliopsida</taxon>
        <taxon>Liliopsida</taxon>
        <taxon>Zingiberales</taxon>
        <taxon>Zingiberaceae</taxon>
        <taxon>Zingiber</taxon>
    </lineage>
</organism>
<keyword evidence="7" id="KW-0255">Endonuclease</keyword>
<keyword evidence="9" id="KW-1015">Disulfide bond</keyword>
<keyword evidence="13" id="KW-1185">Reference proteome</keyword>
<comment type="similarity">
    <text evidence="2">Belongs to the nuclease type I family.</text>
</comment>
<feature type="transmembrane region" description="Helical" evidence="11">
    <location>
        <begin position="109"/>
        <end position="132"/>
    </location>
</feature>
<keyword evidence="6" id="KW-0732">Signal</keyword>
<dbReference type="GO" id="GO:0000014">
    <property type="term" value="F:single-stranded DNA endodeoxyribonuclease activity"/>
    <property type="evidence" value="ECO:0007669"/>
    <property type="project" value="UniProtKB-ARBA"/>
</dbReference>
<dbReference type="PANTHER" id="PTHR33146">
    <property type="entry name" value="ENDONUCLEASE 4"/>
    <property type="match status" value="1"/>
</dbReference>
<dbReference type="Pfam" id="PF02265">
    <property type="entry name" value="S1-P1_nuclease"/>
    <property type="match status" value="1"/>
</dbReference>
<keyword evidence="10" id="KW-0325">Glycoprotein</keyword>
<dbReference type="EMBL" id="JACMSC010000003">
    <property type="protein sequence ID" value="KAG6527763.1"/>
    <property type="molecule type" value="Genomic_DNA"/>
</dbReference>
<evidence type="ECO:0000256" key="2">
    <source>
        <dbReference type="ARBA" id="ARBA00009547"/>
    </source>
</evidence>
<evidence type="ECO:0000256" key="11">
    <source>
        <dbReference type="SAM" id="Phobius"/>
    </source>
</evidence>
<dbReference type="EC" id="3.1.30.1" evidence="3"/>
<feature type="transmembrane region" description="Helical" evidence="11">
    <location>
        <begin position="80"/>
        <end position="97"/>
    </location>
</feature>
<dbReference type="FunFam" id="1.10.575.10:FF:000002">
    <property type="entry name" value="Endonuclease 2"/>
    <property type="match status" value="1"/>
</dbReference>
<evidence type="ECO:0000256" key="10">
    <source>
        <dbReference type="ARBA" id="ARBA00023180"/>
    </source>
</evidence>